<dbReference type="SUPFAM" id="SSF140459">
    <property type="entry name" value="PE/PPE dimer-like"/>
    <property type="match status" value="1"/>
</dbReference>
<feature type="transmembrane region" description="Helical" evidence="2">
    <location>
        <begin position="261"/>
        <end position="294"/>
    </location>
</feature>
<evidence type="ECO:0000256" key="1">
    <source>
        <dbReference type="ARBA" id="ARBA00010652"/>
    </source>
</evidence>
<dbReference type="Pfam" id="PF00823">
    <property type="entry name" value="PPE"/>
    <property type="match status" value="1"/>
</dbReference>
<dbReference type="InterPro" id="IPR043641">
    <property type="entry name" value="PPE-PPW_C"/>
</dbReference>
<organism evidence="5 6">
    <name type="scientific">Mycobacterium pseudokansasii</name>
    <dbReference type="NCBI Taxonomy" id="2341080"/>
    <lineage>
        <taxon>Bacteria</taxon>
        <taxon>Bacillati</taxon>
        <taxon>Actinomycetota</taxon>
        <taxon>Actinomycetes</taxon>
        <taxon>Mycobacteriales</taxon>
        <taxon>Mycobacteriaceae</taxon>
        <taxon>Mycobacterium</taxon>
    </lineage>
</organism>
<evidence type="ECO:0000259" key="3">
    <source>
        <dbReference type="Pfam" id="PF00823"/>
    </source>
</evidence>
<dbReference type="GO" id="GO:0052572">
    <property type="term" value="P:response to host immune response"/>
    <property type="evidence" value="ECO:0007669"/>
    <property type="project" value="TreeGrafter"/>
</dbReference>
<dbReference type="Pfam" id="PF18878">
    <property type="entry name" value="PPE-PPW"/>
    <property type="match status" value="1"/>
</dbReference>
<accession>A0A498QZM6</accession>
<evidence type="ECO:0000313" key="6">
    <source>
        <dbReference type="Proteomes" id="UP000268285"/>
    </source>
</evidence>
<dbReference type="Proteomes" id="UP000268285">
    <property type="component" value="Unassembled WGS sequence"/>
</dbReference>
<dbReference type="PANTHER" id="PTHR46766">
    <property type="entry name" value="GLUTAMINE-RICH PROTEIN 2"/>
    <property type="match status" value="1"/>
</dbReference>
<name>A0A498QZM6_9MYCO</name>
<dbReference type="Gene3D" id="1.20.1260.20">
    <property type="entry name" value="PPE superfamily"/>
    <property type="match status" value="1"/>
</dbReference>
<comment type="similarity">
    <text evidence="1">Belongs to the mycobacterial PPE family.</text>
</comment>
<evidence type="ECO:0000256" key="2">
    <source>
        <dbReference type="SAM" id="Phobius"/>
    </source>
</evidence>
<sequence length="435" mass="43707">MNDANFMQPVWFGCPPEIHSALLSAGPGPAPLVAAGAEWLSLSAQYAETAEELGTVLAAVAAGAWQGPSAELCTAAYAPYLAWLMQASTDGAAAAAAHEATTTAYTAALATMPTLAELAANHATHAILLATNFFGINTVPIAVNEADYVRMWIQASTTMSDYAAATATALATTPHILPPPVILKTGSTAATVAVASTLTPFPLWAILDIIWQTILTLLFSFVGFWGFLLFIWVVPILMIAAAAAALMGDYVAAAYLLDFALAWPIIIFGFGLSFFLSPLMAVVQVIGLIVNWIIGNLVGPALSVVANLGGGLALASPVTASVAAARAAAGAPLAAMAVDAMQPGPGMSAMLPQAQLVAAVSAGTLSPGSAAGADQGAGNLGFSGTLTAKGPLVKTGGLSTIGAECDGAQIPMLPASWEHGLVAALGDGGLIGAAV</sequence>
<keyword evidence="6" id="KW-1185">Reference proteome</keyword>
<dbReference type="AlphaFoldDB" id="A0A498QZM6"/>
<feature type="transmembrane region" description="Helical" evidence="2">
    <location>
        <begin position="229"/>
        <end position="255"/>
    </location>
</feature>
<dbReference type="PANTHER" id="PTHR46766:SF1">
    <property type="entry name" value="GLUTAMINE-RICH PROTEIN 2"/>
    <property type="match status" value="1"/>
</dbReference>
<keyword evidence="2" id="KW-1133">Transmembrane helix</keyword>
<proteinExistence type="inferred from homology"/>
<feature type="domain" description="PPE-PPW subfamily C-terminal" evidence="4">
    <location>
        <begin position="373"/>
        <end position="417"/>
    </location>
</feature>
<evidence type="ECO:0000259" key="4">
    <source>
        <dbReference type="Pfam" id="PF18878"/>
    </source>
</evidence>
<protein>
    <submittedName>
        <fullName evidence="5">Putative PPE family protein PPE47/PPE48</fullName>
    </submittedName>
</protein>
<keyword evidence="2" id="KW-0812">Transmembrane</keyword>
<dbReference type="InterPro" id="IPR000030">
    <property type="entry name" value="PPE_dom"/>
</dbReference>
<gene>
    <name evidence="5" type="ORF">LAUMK142_05756</name>
</gene>
<dbReference type="RefSeq" id="WP_425461698.1">
    <property type="nucleotide sequence ID" value="NZ_UPHU01000001.1"/>
</dbReference>
<dbReference type="EMBL" id="UPHU01000001">
    <property type="protein sequence ID" value="VBA56964.1"/>
    <property type="molecule type" value="Genomic_DNA"/>
</dbReference>
<reference evidence="5 6" key="1">
    <citation type="submission" date="2018-09" db="EMBL/GenBank/DDBJ databases">
        <authorList>
            <person name="Tagini F."/>
        </authorList>
    </citation>
    <scope>NUCLEOTIDE SEQUENCE [LARGE SCALE GENOMIC DNA]</scope>
    <source>
        <strain evidence="5 6">MK142</strain>
    </source>
</reference>
<evidence type="ECO:0000313" key="5">
    <source>
        <dbReference type="EMBL" id="VBA56964.1"/>
    </source>
</evidence>
<keyword evidence="2" id="KW-0472">Membrane</keyword>
<dbReference type="InterPro" id="IPR038332">
    <property type="entry name" value="PPE_sf"/>
</dbReference>
<feature type="domain" description="PPE" evidence="3">
    <location>
        <begin position="11"/>
        <end position="172"/>
    </location>
</feature>